<proteinExistence type="predicted"/>
<gene>
    <name evidence="1" type="ORF">PMAYCL1PPCAC_06961</name>
</gene>
<dbReference type="AlphaFoldDB" id="A0AAN4Z9W1"/>
<comment type="caution">
    <text evidence="1">The sequence shown here is derived from an EMBL/GenBank/DDBJ whole genome shotgun (WGS) entry which is preliminary data.</text>
</comment>
<name>A0AAN4Z9W1_9BILA</name>
<keyword evidence="2" id="KW-1185">Reference proteome</keyword>
<reference evidence="2" key="1">
    <citation type="submission" date="2022-10" db="EMBL/GenBank/DDBJ databases">
        <title>Genome assembly of Pristionchus species.</title>
        <authorList>
            <person name="Yoshida K."/>
            <person name="Sommer R.J."/>
        </authorList>
    </citation>
    <scope>NUCLEOTIDE SEQUENCE [LARGE SCALE GENOMIC DNA]</scope>
    <source>
        <strain evidence="2">RS5460</strain>
    </source>
</reference>
<organism evidence="1 2">
    <name type="scientific">Pristionchus mayeri</name>
    <dbReference type="NCBI Taxonomy" id="1317129"/>
    <lineage>
        <taxon>Eukaryota</taxon>
        <taxon>Metazoa</taxon>
        <taxon>Ecdysozoa</taxon>
        <taxon>Nematoda</taxon>
        <taxon>Chromadorea</taxon>
        <taxon>Rhabditida</taxon>
        <taxon>Rhabditina</taxon>
        <taxon>Diplogasteromorpha</taxon>
        <taxon>Diplogasteroidea</taxon>
        <taxon>Neodiplogasteridae</taxon>
        <taxon>Pristionchus</taxon>
    </lineage>
</organism>
<accession>A0AAN4Z9W1</accession>
<dbReference type="EMBL" id="BTRK01000002">
    <property type="protein sequence ID" value="GMR36766.1"/>
    <property type="molecule type" value="Genomic_DNA"/>
</dbReference>
<evidence type="ECO:0000313" key="2">
    <source>
        <dbReference type="Proteomes" id="UP001328107"/>
    </source>
</evidence>
<evidence type="ECO:0000313" key="1">
    <source>
        <dbReference type="EMBL" id="GMR36766.1"/>
    </source>
</evidence>
<sequence>MTLFALLSSFHPREREGESRQVVHSLAGIPSIQRCSLSLFLPSLICIELEIVVDGAVDLSELESKTANWTRRLLLVICVRMGPE</sequence>
<protein>
    <submittedName>
        <fullName evidence="1">Uncharacterized protein</fullName>
    </submittedName>
</protein>
<dbReference type="Proteomes" id="UP001328107">
    <property type="component" value="Unassembled WGS sequence"/>
</dbReference>